<accession>A0AAU9ET73</accession>
<dbReference type="EMBL" id="AP028679">
    <property type="protein sequence ID" value="BEQ13761.1"/>
    <property type="molecule type" value="Genomic_DNA"/>
</dbReference>
<evidence type="ECO:0000256" key="1">
    <source>
        <dbReference type="ARBA" id="ARBA00023239"/>
    </source>
</evidence>
<reference evidence="4" key="1">
    <citation type="journal article" date="2023" name="Arch. Microbiol.">
        <title>Desulfoferula mesophilus gen. nov. sp. nov., a mesophilic sulfate-reducing bacterium isolated from a brackish lake sediment.</title>
        <authorList>
            <person name="Watanabe T."/>
            <person name="Yabe T."/>
            <person name="Tsuji J.M."/>
            <person name="Fukui M."/>
        </authorList>
    </citation>
    <scope>NUCLEOTIDE SEQUENCE [LARGE SCALE GENOMIC DNA]</scope>
    <source>
        <strain evidence="4">12FAK</strain>
    </source>
</reference>
<organism evidence="3 4">
    <name type="scientific">Desulfoferula mesophila</name>
    <dbReference type="NCBI Taxonomy" id="3058419"/>
    <lineage>
        <taxon>Bacteria</taxon>
        <taxon>Pseudomonadati</taxon>
        <taxon>Thermodesulfobacteriota</taxon>
        <taxon>Desulfarculia</taxon>
        <taxon>Desulfarculales</taxon>
        <taxon>Desulfarculaceae</taxon>
        <taxon>Desulfoferula</taxon>
    </lineage>
</organism>
<dbReference type="PANTHER" id="PTHR21240">
    <property type="entry name" value="2-AMINO-3-CARBOXYLMUCONATE-6-SEMIALDEHYDE DECARBOXYLASE"/>
    <property type="match status" value="1"/>
</dbReference>
<dbReference type="Pfam" id="PF04909">
    <property type="entry name" value="Amidohydro_2"/>
    <property type="match status" value="1"/>
</dbReference>
<dbReference type="GO" id="GO:0016831">
    <property type="term" value="F:carboxy-lyase activity"/>
    <property type="evidence" value="ECO:0007669"/>
    <property type="project" value="InterPro"/>
</dbReference>
<protein>
    <submittedName>
        <fullName evidence="3">4-hydroxyphenyl-beta-ketoacyl-CoA hydrolase</fullName>
    </submittedName>
</protein>
<dbReference type="PANTHER" id="PTHR21240:SF19">
    <property type="entry name" value="CATALYTIC_ HYDROLASE"/>
    <property type="match status" value="1"/>
</dbReference>
<dbReference type="InterPro" id="IPR006680">
    <property type="entry name" value="Amidohydro-rel"/>
</dbReference>
<dbReference type="KEGG" id="dmp:FAK_08270"/>
<dbReference type="Gene3D" id="3.20.20.140">
    <property type="entry name" value="Metal-dependent hydrolases"/>
    <property type="match status" value="1"/>
</dbReference>
<keyword evidence="1" id="KW-0456">Lyase</keyword>
<dbReference type="SUPFAM" id="SSF51556">
    <property type="entry name" value="Metallo-dependent hydrolases"/>
    <property type="match status" value="1"/>
</dbReference>
<evidence type="ECO:0000259" key="2">
    <source>
        <dbReference type="Pfam" id="PF04909"/>
    </source>
</evidence>
<keyword evidence="4" id="KW-1185">Reference proteome</keyword>
<dbReference type="InterPro" id="IPR032465">
    <property type="entry name" value="ACMSD"/>
</dbReference>
<dbReference type="AlphaFoldDB" id="A0AAU9ET73"/>
<sequence length="314" mass="35484">MVIDFHHHLFNRDWLPQKFWSDLVQRAVNVRRLNGQEADPDAIARGMSEMFEDQNGDRLAADMDEAGIAYTLIMPLDLGLELGECPVSMEEKTRLIVEVTGRHPGKIGSFFGIDPRRAGGVELFDRAVRQWGMKGLKLDPAAGFYPNERLVYPYYEKACELGVPVLLHTGVAIPPFRNKYTDPIYLDDVTLDFPELTVVAAHASFGWWQQLAFLISKKTNLVTDISGWQPLATRDYGLFCRYLREMISIAGAPNILFASDGPAFNLYDMRNQWWAGLFRDLPDKAPAGLTFTREEVDLILYQNAQRILGPVGEG</sequence>
<feature type="domain" description="Amidohydrolase-related" evidence="2">
    <location>
        <begin position="3"/>
        <end position="309"/>
    </location>
</feature>
<keyword evidence="3" id="KW-0378">Hydrolase</keyword>
<dbReference type="InterPro" id="IPR032466">
    <property type="entry name" value="Metal_Hydrolase"/>
</dbReference>
<gene>
    <name evidence="3" type="ORF">FAK_08270</name>
</gene>
<name>A0AAU9ET73_9BACT</name>
<evidence type="ECO:0000313" key="4">
    <source>
        <dbReference type="Proteomes" id="UP001366166"/>
    </source>
</evidence>
<evidence type="ECO:0000313" key="3">
    <source>
        <dbReference type="EMBL" id="BEQ13761.1"/>
    </source>
</evidence>
<proteinExistence type="predicted"/>
<dbReference type="CDD" id="cd01292">
    <property type="entry name" value="metallo-dependent_hydrolases"/>
    <property type="match status" value="1"/>
</dbReference>
<dbReference type="GO" id="GO:0016787">
    <property type="term" value="F:hydrolase activity"/>
    <property type="evidence" value="ECO:0007669"/>
    <property type="project" value="UniProtKB-KW"/>
</dbReference>
<dbReference type="Proteomes" id="UP001366166">
    <property type="component" value="Chromosome"/>
</dbReference>
<dbReference type="RefSeq" id="WP_338605507.1">
    <property type="nucleotide sequence ID" value="NZ_AP028679.1"/>
</dbReference>